<dbReference type="AlphaFoldDB" id="V4ASS6"/>
<dbReference type="EMBL" id="KB201304">
    <property type="protein sequence ID" value="ESO97900.1"/>
    <property type="molecule type" value="Genomic_DNA"/>
</dbReference>
<organism evidence="3 4">
    <name type="scientific">Lottia gigantea</name>
    <name type="common">Giant owl limpet</name>
    <dbReference type="NCBI Taxonomy" id="225164"/>
    <lineage>
        <taxon>Eukaryota</taxon>
        <taxon>Metazoa</taxon>
        <taxon>Spiralia</taxon>
        <taxon>Lophotrochozoa</taxon>
        <taxon>Mollusca</taxon>
        <taxon>Gastropoda</taxon>
        <taxon>Patellogastropoda</taxon>
        <taxon>Lottioidea</taxon>
        <taxon>Lottiidae</taxon>
        <taxon>Lottia</taxon>
    </lineage>
</organism>
<evidence type="ECO:0000313" key="3">
    <source>
        <dbReference type="EMBL" id="ESO97900.1"/>
    </source>
</evidence>
<evidence type="ECO:0000313" key="4">
    <source>
        <dbReference type="Proteomes" id="UP000030746"/>
    </source>
</evidence>
<evidence type="ECO:0000256" key="1">
    <source>
        <dbReference type="SAM" id="MobiDB-lite"/>
    </source>
</evidence>
<dbReference type="KEGG" id="lgi:LOTGIDRAFT_228427"/>
<protein>
    <recommendedName>
        <fullName evidence="5">Insulin-like domain-containing protein</fullName>
    </recommendedName>
</protein>
<keyword evidence="2" id="KW-0732">Signal</keyword>
<proteinExistence type="predicted"/>
<evidence type="ECO:0008006" key="5">
    <source>
        <dbReference type="Google" id="ProtNLM"/>
    </source>
</evidence>
<feature type="signal peptide" evidence="2">
    <location>
        <begin position="1"/>
        <end position="29"/>
    </location>
</feature>
<dbReference type="CTD" id="20247663"/>
<keyword evidence="4" id="KW-1185">Reference proteome</keyword>
<dbReference type="Proteomes" id="UP000030746">
    <property type="component" value="Unassembled WGS sequence"/>
</dbReference>
<feature type="region of interest" description="Disordered" evidence="1">
    <location>
        <begin position="89"/>
        <end position="121"/>
    </location>
</feature>
<gene>
    <name evidence="3" type="ORF">LOTGIDRAFT_228427</name>
</gene>
<accession>V4ASS6</accession>
<dbReference type="GeneID" id="20247663"/>
<evidence type="ECO:0000256" key="2">
    <source>
        <dbReference type="SAM" id="SignalP"/>
    </source>
</evidence>
<feature type="chain" id="PRO_5004716283" description="Insulin-like domain-containing protein" evidence="2">
    <location>
        <begin position="30"/>
        <end position="151"/>
    </location>
</feature>
<dbReference type="RefSeq" id="XP_009051740.1">
    <property type="nucleotide sequence ID" value="XM_009053492.1"/>
</dbReference>
<dbReference type="HOGENOM" id="CLU_1733566_0_0_1"/>
<reference evidence="3 4" key="1">
    <citation type="journal article" date="2013" name="Nature">
        <title>Insights into bilaterian evolution from three spiralian genomes.</title>
        <authorList>
            <person name="Simakov O."/>
            <person name="Marletaz F."/>
            <person name="Cho S.J."/>
            <person name="Edsinger-Gonzales E."/>
            <person name="Havlak P."/>
            <person name="Hellsten U."/>
            <person name="Kuo D.H."/>
            <person name="Larsson T."/>
            <person name="Lv J."/>
            <person name="Arendt D."/>
            <person name="Savage R."/>
            <person name="Osoegawa K."/>
            <person name="de Jong P."/>
            <person name="Grimwood J."/>
            <person name="Chapman J.A."/>
            <person name="Shapiro H."/>
            <person name="Aerts A."/>
            <person name="Otillar R.P."/>
            <person name="Terry A.Y."/>
            <person name="Boore J.L."/>
            <person name="Grigoriev I.V."/>
            <person name="Lindberg D.R."/>
            <person name="Seaver E.C."/>
            <person name="Weisblat D.A."/>
            <person name="Putnam N.H."/>
            <person name="Rokhsar D.S."/>
        </authorList>
    </citation>
    <scope>NUCLEOTIDE SEQUENCE [LARGE SCALE GENOMIC DNA]</scope>
</reference>
<name>V4ASS6_LOTGI</name>
<sequence>MKFVWNCGIFFCVFMLLLFSLFVFGKCESRPKLRELRNQFSTDVDGHDDSSDKSLLINDQDLPGLEIKARPLATPKSFAGIRYRRSVEGYSRDSAGPPGPRYSPNNHTSLSEEGPGETGLGSMNNIDRICRACRHRRLNGCIRRFCIYLIK</sequence>